<evidence type="ECO:0000256" key="4">
    <source>
        <dbReference type="ARBA" id="ARBA00022833"/>
    </source>
</evidence>
<comment type="cofactor">
    <cofactor evidence="5">
        <name>Zn(2+)</name>
        <dbReference type="ChEBI" id="CHEBI:29105"/>
    </cofactor>
</comment>
<dbReference type="Pfam" id="PF02574">
    <property type="entry name" value="S-methyl_trans"/>
    <property type="match status" value="1"/>
</dbReference>
<evidence type="ECO:0000256" key="3">
    <source>
        <dbReference type="ARBA" id="ARBA00022723"/>
    </source>
</evidence>
<dbReference type="OrthoDB" id="261426at2759"/>
<reference evidence="7" key="2">
    <citation type="submission" date="2021-01" db="EMBL/GenBank/DDBJ databases">
        <authorList>
            <person name="Schikora-Tamarit M.A."/>
        </authorList>
    </citation>
    <scope>NUCLEOTIDE SEQUENCE</scope>
    <source>
        <strain evidence="7">CBS2887</strain>
    </source>
</reference>
<dbReference type="InterPro" id="IPR003726">
    <property type="entry name" value="HCY_dom"/>
</dbReference>
<dbReference type="NCBIfam" id="NF007020">
    <property type="entry name" value="PRK09485.1"/>
    <property type="match status" value="1"/>
</dbReference>
<dbReference type="GO" id="GO:0033528">
    <property type="term" value="P:S-methylmethionine cycle"/>
    <property type="evidence" value="ECO:0007669"/>
    <property type="project" value="TreeGrafter"/>
</dbReference>
<dbReference type="AlphaFoldDB" id="A0A9P8PZC7"/>
<comment type="caution">
    <text evidence="7">The sequence shown here is derived from an EMBL/GenBank/DDBJ whole genome shotgun (WGS) entry which is preliminary data.</text>
</comment>
<feature type="binding site" evidence="5">
    <location>
        <position position="293"/>
    </location>
    <ligand>
        <name>Zn(2+)</name>
        <dbReference type="ChEBI" id="CHEBI:29105"/>
    </ligand>
</feature>
<gene>
    <name evidence="7" type="ORF">WICPIJ_007906</name>
</gene>
<dbReference type="GO" id="GO:0032259">
    <property type="term" value="P:methylation"/>
    <property type="evidence" value="ECO:0007669"/>
    <property type="project" value="UniProtKB-KW"/>
</dbReference>
<protein>
    <recommendedName>
        <fullName evidence="6">Hcy-binding domain-containing protein</fullName>
    </recommendedName>
</protein>
<dbReference type="SUPFAM" id="SSF82282">
    <property type="entry name" value="Homocysteine S-methyltransferase"/>
    <property type="match status" value="1"/>
</dbReference>
<evidence type="ECO:0000256" key="2">
    <source>
        <dbReference type="ARBA" id="ARBA00022679"/>
    </source>
</evidence>
<evidence type="ECO:0000313" key="8">
    <source>
        <dbReference type="Proteomes" id="UP000774326"/>
    </source>
</evidence>
<evidence type="ECO:0000256" key="1">
    <source>
        <dbReference type="ARBA" id="ARBA00022603"/>
    </source>
</evidence>
<keyword evidence="3 5" id="KW-0479">Metal-binding</keyword>
<accession>A0A9P8PZC7</accession>
<evidence type="ECO:0000259" key="6">
    <source>
        <dbReference type="PROSITE" id="PS50970"/>
    </source>
</evidence>
<dbReference type="EMBL" id="JAEUBG010004581">
    <property type="protein sequence ID" value="KAH3681131.1"/>
    <property type="molecule type" value="Genomic_DNA"/>
</dbReference>
<evidence type="ECO:0000256" key="5">
    <source>
        <dbReference type="PROSITE-ProRule" id="PRU00333"/>
    </source>
</evidence>
<keyword evidence="8" id="KW-1185">Reference proteome</keyword>
<dbReference type="GO" id="GO:0009086">
    <property type="term" value="P:methionine biosynthetic process"/>
    <property type="evidence" value="ECO:0007669"/>
    <property type="project" value="InterPro"/>
</dbReference>
<dbReference type="GO" id="GO:0008270">
    <property type="term" value="F:zinc ion binding"/>
    <property type="evidence" value="ECO:0007669"/>
    <property type="project" value="InterPro"/>
</dbReference>
<dbReference type="PANTHER" id="PTHR46015">
    <property type="entry name" value="ZGC:172121"/>
    <property type="match status" value="1"/>
</dbReference>
<dbReference type="InterPro" id="IPR036589">
    <property type="entry name" value="HCY_dom_sf"/>
</dbReference>
<reference evidence="7" key="1">
    <citation type="journal article" date="2021" name="Open Biol.">
        <title>Shared evolutionary footprints suggest mitochondrial oxidative damage underlies multiple complex I losses in fungi.</title>
        <authorList>
            <person name="Schikora-Tamarit M.A."/>
            <person name="Marcet-Houben M."/>
            <person name="Nosek J."/>
            <person name="Gabaldon T."/>
        </authorList>
    </citation>
    <scope>NUCLEOTIDE SEQUENCE</scope>
    <source>
        <strain evidence="7">CBS2887</strain>
    </source>
</reference>
<dbReference type="PANTHER" id="PTHR46015:SF1">
    <property type="entry name" value="HOMOCYSTEINE S-METHYLTRANSFERASE-LIKE ISOFORM 1"/>
    <property type="match status" value="1"/>
</dbReference>
<feature type="domain" description="Hcy-binding" evidence="6">
    <location>
        <begin position="5"/>
        <end position="308"/>
    </location>
</feature>
<evidence type="ECO:0000313" key="7">
    <source>
        <dbReference type="EMBL" id="KAH3681131.1"/>
    </source>
</evidence>
<sequence length="308" mass="34550">MSSRFLKAFNATDSKPLTLDGSLGTLLPEEAQNHPLWSTYTVIEDPQVISNIHKSYLDNGAQIVQTSTYQTSENKLKEFYPDVTYQDAIKKSIDISWEAIKQTTSTDQEKFIAGSVGPYGASLANGAEYTGDYPGIDSEGLKKFHQVRLDTLCEDERVDLIGFETIPNILEMEVCLQMMKGKDKPYYIALSVNGENLADGSSIDQIKKILDSNPDENLIAIGINCLGLSDSLRWLRKLATITEKKLIVYPNSGEKYDENRCWYVTNVNEMSWEEYLDILKGEFKGKLGIIGGCCRTNEQHTKLISETL</sequence>
<dbReference type="Proteomes" id="UP000774326">
    <property type="component" value="Unassembled WGS sequence"/>
</dbReference>
<keyword evidence="1 5" id="KW-0489">Methyltransferase</keyword>
<feature type="binding site" evidence="5">
    <location>
        <position position="294"/>
    </location>
    <ligand>
        <name>Zn(2+)</name>
        <dbReference type="ChEBI" id="CHEBI:29105"/>
    </ligand>
</feature>
<feature type="binding site" evidence="5">
    <location>
        <position position="225"/>
    </location>
    <ligand>
        <name>Zn(2+)</name>
        <dbReference type="ChEBI" id="CHEBI:29105"/>
    </ligand>
</feature>
<dbReference type="Gene3D" id="3.20.20.330">
    <property type="entry name" value="Homocysteine-binding-like domain"/>
    <property type="match status" value="1"/>
</dbReference>
<organism evidence="7 8">
    <name type="scientific">Wickerhamomyces pijperi</name>
    <name type="common">Yeast</name>
    <name type="synonym">Pichia pijperi</name>
    <dbReference type="NCBI Taxonomy" id="599730"/>
    <lineage>
        <taxon>Eukaryota</taxon>
        <taxon>Fungi</taxon>
        <taxon>Dikarya</taxon>
        <taxon>Ascomycota</taxon>
        <taxon>Saccharomycotina</taxon>
        <taxon>Saccharomycetes</taxon>
        <taxon>Phaffomycetales</taxon>
        <taxon>Wickerhamomycetaceae</taxon>
        <taxon>Wickerhamomyces</taxon>
    </lineage>
</organism>
<name>A0A9P8PZC7_WICPI</name>
<dbReference type="InterPro" id="IPR051486">
    <property type="entry name" value="Hcy_S-methyltransferase"/>
</dbReference>
<keyword evidence="2 5" id="KW-0808">Transferase</keyword>
<proteinExistence type="predicted"/>
<dbReference type="PROSITE" id="PS50970">
    <property type="entry name" value="HCY"/>
    <property type="match status" value="1"/>
</dbReference>
<keyword evidence="4 5" id="KW-0862">Zinc</keyword>
<dbReference type="GO" id="GO:0008898">
    <property type="term" value="F:S-adenosylmethionine-homocysteine S-methyltransferase activity"/>
    <property type="evidence" value="ECO:0007669"/>
    <property type="project" value="TreeGrafter"/>
</dbReference>